<dbReference type="HOGENOM" id="CLU_607498_0_0_1"/>
<dbReference type="PANTHER" id="PTHR37285">
    <property type="entry name" value="SPORE WALL MATURATION PROTEIN DIT1"/>
    <property type="match status" value="1"/>
</dbReference>
<gene>
    <name evidence="1" type="ORF">SELMODRAFT_415874</name>
</gene>
<proteinExistence type="predicted"/>
<evidence type="ECO:0000313" key="2">
    <source>
        <dbReference type="Proteomes" id="UP000001514"/>
    </source>
</evidence>
<dbReference type="AlphaFoldDB" id="D8RXI4"/>
<dbReference type="Proteomes" id="UP000001514">
    <property type="component" value="Unassembled WGS sequence"/>
</dbReference>
<evidence type="ECO:0000313" key="1">
    <source>
        <dbReference type="EMBL" id="EFJ23266.1"/>
    </source>
</evidence>
<reference evidence="1 2" key="1">
    <citation type="journal article" date="2011" name="Science">
        <title>The Selaginella genome identifies genetic changes associated with the evolution of vascular plants.</title>
        <authorList>
            <person name="Banks J.A."/>
            <person name="Nishiyama T."/>
            <person name="Hasebe M."/>
            <person name="Bowman J.L."/>
            <person name="Gribskov M."/>
            <person name="dePamphilis C."/>
            <person name="Albert V.A."/>
            <person name="Aono N."/>
            <person name="Aoyama T."/>
            <person name="Ambrose B.A."/>
            <person name="Ashton N.W."/>
            <person name="Axtell M.J."/>
            <person name="Barker E."/>
            <person name="Barker M.S."/>
            <person name="Bennetzen J.L."/>
            <person name="Bonawitz N.D."/>
            <person name="Chapple C."/>
            <person name="Cheng C."/>
            <person name="Correa L.G."/>
            <person name="Dacre M."/>
            <person name="DeBarry J."/>
            <person name="Dreyer I."/>
            <person name="Elias M."/>
            <person name="Engstrom E.M."/>
            <person name="Estelle M."/>
            <person name="Feng L."/>
            <person name="Finet C."/>
            <person name="Floyd S.K."/>
            <person name="Frommer W.B."/>
            <person name="Fujita T."/>
            <person name="Gramzow L."/>
            <person name="Gutensohn M."/>
            <person name="Harholt J."/>
            <person name="Hattori M."/>
            <person name="Heyl A."/>
            <person name="Hirai T."/>
            <person name="Hiwatashi Y."/>
            <person name="Ishikawa M."/>
            <person name="Iwata M."/>
            <person name="Karol K.G."/>
            <person name="Koehler B."/>
            <person name="Kolukisaoglu U."/>
            <person name="Kubo M."/>
            <person name="Kurata T."/>
            <person name="Lalonde S."/>
            <person name="Li K."/>
            <person name="Li Y."/>
            <person name="Litt A."/>
            <person name="Lyons E."/>
            <person name="Manning G."/>
            <person name="Maruyama T."/>
            <person name="Michael T.P."/>
            <person name="Mikami K."/>
            <person name="Miyazaki S."/>
            <person name="Morinaga S."/>
            <person name="Murata T."/>
            <person name="Mueller-Roeber B."/>
            <person name="Nelson D.R."/>
            <person name="Obara M."/>
            <person name="Oguri Y."/>
            <person name="Olmstead R.G."/>
            <person name="Onodera N."/>
            <person name="Petersen B.L."/>
            <person name="Pils B."/>
            <person name="Prigge M."/>
            <person name="Rensing S.A."/>
            <person name="Riano-Pachon D.M."/>
            <person name="Roberts A.W."/>
            <person name="Sato Y."/>
            <person name="Scheller H.V."/>
            <person name="Schulz B."/>
            <person name="Schulz C."/>
            <person name="Shakirov E.V."/>
            <person name="Shibagaki N."/>
            <person name="Shinohara N."/>
            <person name="Shippen D.E."/>
            <person name="Soerensen I."/>
            <person name="Sotooka R."/>
            <person name="Sugimoto N."/>
            <person name="Sugita M."/>
            <person name="Sumikawa N."/>
            <person name="Tanurdzic M."/>
            <person name="Theissen G."/>
            <person name="Ulvskov P."/>
            <person name="Wakazuki S."/>
            <person name="Weng J.K."/>
            <person name="Willats W.W."/>
            <person name="Wipf D."/>
            <person name="Wolf P.G."/>
            <person name="Yang L."/>
            <person name="Zimmer A.D."/>
            <person name="Zhu Q."/>
            <person name="Mitros T."/>
            <person name="Hellsten U."/>
            <person name="Loque D."/>
            <person name="Otillar R."/>
            <person name="Salamov A."/>
            <person name="Schmutz J."/>
            <person name="Shapiro H."/>
            <person name="Lindquist E."/>
            <person name="Lucas S."/>
            <person name="Rokhsar D."/>
            <person name="Grigoriev I.V."/>
        </authorList>
    </citation>
    <scope>NUCLEOTIDE SEQUENCE [LARGE SCALE GENOMIC DNA]</scope>
</reference>
<dbReference type="EMBL" id="GL377593">
    <property type="protein sequence ID" value="EFJ23266.1"/>
    <property type="molecule type" value="Genomic_DNA"/>
</dbReference>
<dbReference type="KEGG" id="smo:SELMODRAFT_415874"/>
<name>D8RXI4_SELML</name>
<sequence>MAHNLYPGLVSFFSLDEFLLDNHSEDSIANLLSSTAVEHSVATELTANAENARRTLIEDPETRNLYRGFSGFTLEDLHEHKSCKDLPSNGSAEEKNFHIPTPWLNAVVELEDGKFMLLHSKIIREFGRTARLSQQLLLKRDGYLVRVFEEGSRSRAWFVATPVLVIWTSHLGMERRSSELPTPAHLCCALRRWQCLSWILVHDVLPARQLAHLLLHGLHSIQHHRDCPDDDCALIDKHLGFMSNCQLALSMNAVTNPDISSMKCGILGATFVLDRIMYGNGYLCPRGFSCLITSRGTVAIPGTGSSHPLAMLFSGNSLASIEFGTRLNGVPWQRSGRPKGGKHYVSDAMPCYSILHVTAQGFANEILSDGGKDEASRFMEDPLEHSLSCSTTGACPVTSSFFTPWRTNSGHFWKHAPTSWQASLLPRASTDLGLARSCASGHRQLPQTPVC</sequence>
<accession>D8RXI4</accession>
<dbReference type="Gramene" id="EFJ23266">
    <property type="protein sequence ID" value="EFJ23266"/>
    <property type="gene ID" value="SELMODRAFT_415874"/>
</dbReference>
<keyword evidence="2" id="KW-1185">Reference proteome</keyword>
<dbReference type="InterPro" id="IPR007817">
    <property type="entry name" value="Isocyanide_synthase_DIT1"/>
</dbReference>
<organism evidence="2">
    <name type="scientific">Selaginella moellendorffii</name>
    <name type="common">Spikemoss</name>
    <dbReference type="NCBI Taxonomy" id="88036"/>
    <lineage>
        <taxon>Eukaryota</taxon>
        <taxon>Viridiplantae</taxon>
        <taxon>Streptophyta</taxon>
        <taxon>Embryophyta</taxon>
        <taxon>Tracheophyta</taxon>
        <taxon>Lycopodiopsida</taxon>
        <taxon>Selaginellales</taxon>
        <taxon>Selaginellaceae</taxon>
        <taxon>Selaginella</taxon>
    </lineage>
</organism>
<protein>
    <submittedName>
        <fullName evidence="1">Uncharacterized protein</fullName>
    </submittedName>
</protein>
<dbReference type="InParanoid" id="D8RXI4"/>
<dbReference type="PANTHER" id="PTHR37285:SF5">
    <property type="entry name" value="SPORE WALL MATURATION PROTEIN DIT1"/>
    <property type="match status" value="1"/>
</dbReference>